<organism evidence="2 3">
    <name type="scientific">Apiospora aurea</name>
    <dbReference type="NCBI Taxonomy" id="335848"/>
    <lineage>
        <taxon>Eukaryota</taxon>
        <taxon>Fungi</taxon>
        <taxon>Dikarya</taxon>
        <taxon>Ascomycota</taxon>
        <taxon>Pezizomycotina</taxon>
        <taxon>Sordariomycetes</taxon>
        <taxon>Xylariomycetidae</taxon>
        <taxon>Amphisphaeriales</taxon>
        <taxon>Apiosporaceae</taxon>
        <taxon>Apiospora</taxon>
    </lineage>
</organism>
<dbReference type="GeneID" id="92083044"/>
<proteinExistence type="predicted"/>
<comment type="caution">
    <text evidence="2">The sequence shown here is derived from an EMBL/GenBank/DDBJ whole genome shotgun (WGS) entry which is preliminary data.</text>
</comment>
<sequence length="195" mass="21325">MYAAKIISILSLALTASAGVMAPREVDRSGDGIWTKAGRVSGLVQKRSVEADGIYNMTNVELADRSAGTGNETMHALQARKEHLECHGKGSHKFALKVEYEEQARDSLIAYCNKPQNAGNCDQSIWARAADVAVYFCLYHSPGKFEENQARYSLSKIASKCREGFAGNIGDDGFAYGVTRFDLDSVCYFEVGYEG</sequence>
<protein>
    <submittedName>
        <fullName evidence="2">Uncharacterized protein</fullName>
    </submittedName>
</protein>
<name>A0ABR1PWF9_9PEZI</name>
<dbReference type="Proteomes" id="UP001391051">
    <property type="component" value="Unassembled WGS sequence"/>
</dbReference>
<feature type="signal peptide" evidence="1">
    <location>
        <begin position="1"/>
        <end position="18"/>
    </location>
</feature>
<dbReference type="RefSeq" id="XP_066694125.1">
    <property type="nucleotide sequence ID" value="XM_066849982.1"/>
</dbReference>
<keyword evidence="3" id="KW-1185">Reference proteome</keyword>
<evidence type="ECO:0000313" key="3">
    <source>
        <dbReference type="Proteomes" id="UP001391051"/>
    </source>
</evidence>
<accession>A0ABR1PWF9</accession>
<reference evidence="2 3" key="1">
    <citation type="submission" date="2023-01" db="EMBL/GenBank/DDBJ databases">
        <title>Analysis of 21 Apiospora genomes using comparative genomics revels a genus with tremendous synthesis potential of carbohydrate active enzymes and secondary metabolites.</title>
        <authorList>
            <person name="Sorensen T."/>
        </authorList>
    </citation>
    <scope>NUCLEOTIDE SEQUENCE [LARGE SCALE GENOMIC DNA]</scope>
    <source>
        <strain evidence="2 3">CBS 24483</strain>
    </source>
</reference>
<keyword evidence="1" id="KW-0732">Signal</keyword>
<dbReference type="EMBL" id="JAQQWE010000009">
    <property type="protein sequence ID" value="KAK7941373.1"/>
    <property type="molecule type" value="Genomic_DNA"/>
</dbReference>
<evidence type="ECO:0000256" key="1">
    <source>
        <dbReference type="SAM" id="SignalP"/>
    </source>
</evidence>
<gene>
    <name evidence="2" type="ORF">PG986_013760</name>
</gene>
<feature type="chain" id="PRO_5047128305" evidence="1">
    <location>
        <begin position="19"/>
        <end position="195"/>
    </location>
</feature>
<evidence type="ECO:0000313" key="2">
    <source>
        <dbReference type="EMBL" id="KAK7941373.1"/>
    </source>
</evidence>